<accession>A0A9R0ZFC0</accession>
<organism evidence="2 3">
    <name type="scientific">Triticum turgidum subsp. durum</name>
    <name type="common">Durum wheat</name>
    <name type="synonym">Triticum durum</name>
    <dbReference type="NCBI Taxonomy" id="4567"/>
    <lineage>
        <taxon>Eukaryota</taxon>
        <taxon>Viridiplantae</taxon>
        <taxon>Streptophyta</taxon>
        <taxon>Embryophyta</taxon>
        <taxon>Tracheophyta</taxon>
        <taxon>Spermatophyta</taxon>
        <taxon>Magnoliopsida</taxon>
        <taxon>Liliopsida</taxon>
        <taxon>Poales</taxon>
        <taxon>Poaceae</taxon>
        <taxon>BOP clade</taxon>
        <taxon>Pooideae</taxon>
        <taxon>Triticodae</taxon>
        <taxon>Triticeae</taxon>
        <taxon>Triticinae</taxon>
        <taxon>Triticum</taxon>
    </lineage>
</organism>
<feature type="domain" description="RNase H type-1" evidence="1">
    <location>
        <begin position="51"/>
        <end position="168"/>
    </location>
</feature>
<dbReference type="Pfam" id="PF13456">
    <property type="entry name" value="RVT_3"/>
    <property type="match status" value="1"/>
</dbReference>
<protein>
    <recommendedName>
        <fullName evidence="1">RNase H type-1 domain-containing protein</fullName>
    </recommendedName>
</protein>
<evidence type="ECO:0000313" key="2">
    <source>
        <dbReference type="EMBL" id="VAI76630.1"/>
    </source>
</evidence>
<dbReference type="SUPFAM" id="SSF53098">
    <property type="entry name" value="Ribonuclease H-like"/>
    <property type="match status" value="1"/>
</dbReference>
<evidence type="ECO:0000313" key="3">
    <source>
        <dbReference type="Proteomes" id="UP000324705"/>
    </source>
</evidence>
<dbReference type="OMA" id="EIRHHMG"/>
<dbReference type="InterPro" id="IPR044730">
    <property type="entry name" value="RNase_H-like_dom_plant"/>
</dbReference>
<sequence>MNSLNICRRYSTEEVIKGKMPMLQEADTVDPAPCITLPWPRPPPGRAALSVDGAFMHADGTAAAGMILQRHDGSVIFAAYRCIFNCNDALEAELHAIMQGMALALQHCTNPIVVQSDSSLALGAMTGESLSRSAYGHLIAEIRHHMGVREFIPTKIRREQNRVAHRLALYSRTESTTVVWLRSVLPCIEELVSLKRNPTLLE</sequence>
<dbReference type="InterPro" id="IPR012337">
    <property type="entry name" value="RNaseH-like_sf"/>
</dbReference>
<dbReference type="EMBL" id="LT934123">
    <property type="protein sequence ID" value="VAI76630.1"/>
    <property type="molecule type" value="Genomic_DNA"/>
</dbReference>
<dbReference type="PANTHER" id="PTHR47723:SF24">
    <property type="entry name" value="RNASE H TYPE-1 DOMAIN-CONTAINING PROTEIN"/>
    <property type="match status" value="1"/>
</dbReference>
<proteinExistence type="predicted"/>
<evidence type="ECO:0000259" key="1">
    <source>
        <dbReference type="Pfam" id="PF13456"/>
    </source>
</evidence>
<dbReference type="Gramene" id="TRITD7Av1G174550.1">
    <property type="protein sequence ID" value="TRITD7Av1G174550.1"/>
    <property type="gene ID" value="TRITD7Av1G174550"/>
</dbReference>
<dbReference type="Proteomes" id="UP000324705">
    <property type="component" value="Chromosome 7A"/>
</dbReference>
<dbReference type="Gene3D" id="3.30.420.10">
    <property type="entry name" value="Ribonuclease H-like superfamily/Ribonuclease H"/>
    <property type="match status" value="1"/>
</dbReference>
<name>A0A9R0ZFC0_TRITD</name>
<dbReference type="AlphaFoldDB" id="A0A9R0ZFC0"/>
<dbReference type="GO" id="GO:0004523">
    <property type="term" value="F:RNA-DNA hybrid ribonuclease activity"/>
    <property type="evidence" value="ECO:0007669"/>
    <property type="project" value="InterPro"/>
</dbReference>
<gene>
    <name evidence="2" type="ORF">TRITD_7Av1G174550</name>
</gene>
<dbReference type="CDD" id="cd06222">
    <property type="entry name" value="RNase_H_like"/>
    <property type="match status" value="1"/>
</dbReference>
<reference evidence="2 3" key="1">
    <citation type="submission" date="2017-09" db="EMBL/GenBank/DDBJ databases">
        <authorList>
            <consortium name="International Durum Wheat Genome Sequencing Consortium (IDWGSC)"/>
            <person name="Milanesi L."/>
        </authorList>
    </citation>
    <scope>NUCLEOTIDE SEQUENCE [LARGE SCALE GENOMIC DNA]</scope>
    <source>
        <strain evidence="3">cv. Svevo</strain>
    </source>
</reference>
<dbReference type="InterPro" id="IPR036397">
    <property type="entry name" value="RNaseH_sf"/>
</dbReference>
<keyword evidence="3" id="KW-1185">Reference proteome</keyword>
<dbReference type="GO" id="GO:0003676">
    <property type="term" value="F:nucleic acid binding"/>
    <property type="evidence" value="ECO:0007669"/>
    <property type="project" value="InterPro"/>
</dbReference>
<dbReference type="PANTHER" id="PTHR47723">
    <property type="entry name" value="OS05G0353850 PROTEIN"/>
    <property type="match status" value="1"/>
</dbReference>
<dbReference type="InterPro" id="IPR002156">
    <property type="entry name" value="RNaseH_domain"/>
</dbReference>
<dbReference type="InterPro" id="IPR053151">
    <property type="entry name" value="RNase_H-like"/>
</dbReference>